<evidence type="ECO:0000259" key="4">
    <source>
        <dbReference type="PROSITE" id="PS51194"/>
    </source>
</evidence>
<evidence type="ECO:0000313" key="5">
    <source>
        <dbReference type="EMBL" id="GAF76390.1"/>
    </source>
</evidence>
<accession>X0TJW6</accession>
<dbReference type="GO" id="GO:0003676">
    <property type="term" value="F:nucleic acid binding"/>
    <property type="evidence" value="ECO:0007669"/>
    <property type="project" value="InterPro"/>
</dbReference>
<reference evidence="5" key="1">
    <citation type="journal article" date="2014" name="Front. Microbiol.">
        <title>High frequency of phylogenetically diverse reductive dehalogenase-homologous genes in deep subseafloor sedimentary metagenomes.</title>
        <authorList>
            <person name="Kawai M."/>
            <person name="Futagami T."/>
            <person name="Toyoda A."/>
            <person name="Takaki Y."/>
            <person name="Nishi S."/>
            <person name="Hori S."/>
            <person name="Arai W."/>
            <person name="Tsubouchi T."/>
            <person name="Morono Y."/>
            <person name="Uchiyama I."/>
            <person name="Ito T."/>
            <person name="Fujiyama A."/>
            <person name="Inagaki F."/>
            <person name="Takami H."/>
        </authorList>
    </citation>
    <scope>NUCLEOTIDE SEQUENCE</scope>
    <source>
        <strain evidence="5">Expedition CK06-06</strain>
    </source>
</reference>
<gene>
    <name evidence="5" type="ORF">S01H1_00953</name>
</gene>
<dbReference type="SUPFAM" id="SSF52540">
    <property type="entry name" value="P-loop containing nucleoside triphosphate hydrolases"/>
    <property type="match status" value="2"/>
</dbReference>
<dbReference type="GO" id="GO:0005524">
    <property type="term" value="F:ATP binding"/>
    <property type="evidence" value="ECO:0007669"/>
    <property type="project" value="UniProtKB-KW"/>
</dbReference>
<dbReference type="PROSITE" id="PS51192">
    <property type="entry name" value="HELICASE_ATP_BIND_1"/>
    <property type="match status" value="1"/>
</dbReference>
<dbReference type="Pfam" id="PF00271">
    <property type="entry name" value="Helicase_C"/>
    <property type="match status" value="1"/>
</dbReference>
<feature type="domain" description="Helicase C-terminal" evidence="4">
    <location>
        <begin position="284"/>
        <end position="399"/>
    </location>
</feature>
<dbReference type="GO" id="GO:0005634">
    <property type="term" value="C:nucleus"/>
    <property type="evidence" value="ECO:0007669"/>
    <property type="project" value="TreeGrafter"/>
</dbReference>
<feature type="non-terminal residue" evidence="5">
    <location>
        <position position="399"/>
    </location>
</feature>
<dbReference type="InterPro" id="IPR001650">
    <property type="entry name" value="Helicase_C-like"/>
</dbReference>
<protein>
    <recommendedName>
        <fullName evidence="6">Helicase ATP-binding domain-containing protein</fullName>
    </recommendedName>
</protein>
<dbReference type="SMART" id="SM00490">
    <property type="entry name" value="HELICc"/>
    <property type="match status" value="1"/>
</dbReference>
<dbReference type="PANTHER" id="PTHR47957:SF3">
    <property type="entry name" value="ATP-DEPENDENT HELICASE HRQ1"/>
    <property type="match status" value="1"/>
</dbReference>
<comment type="caution">
    <text evidence="5">The sequence shown here is derived from an EMBL/GenBank/DDBJ whole genome shotgun (WGS) entry which is preliminary data.</text>
</comment>
<dbReference type="InterPro" id="IPR014001">
    <property type="entry name" value="Helicase_ATP-bd"/>
</dbReference>
<dbReference type="AlphaFoldDB" id="X0TJW6"/>
<evidence type="ECO:0000256" key="1">
    <source>
        <dbReference type="ARBA" id="ARBA00022741"/>
    </source>
</evidence>
<name>X0TJW6_9ZZZZ</name>
<evidence type="ECO:0000259" key="3">
    <source>
        <dbReference type="PROSITE" id="PS51192"/>
    </source>
</evidence>
<evidence type="ECO:0008006" key="6">
    <source>
        <dbReference type="Google" id="ProtNLM"/>
    </source>
</evidence>
<dbReference type="GO" id="GO:0043138">
    <property type="term" value="F:3'-5' DNA helicase activity"/>
    <property type="evidence" value="ECO:0007669"/>
    <property type="project" value="TreeGrafter"/>
</dbReference>
<organism evidence="5">
    <name type="scientific">marine sediment metagenome</name>
    <dbReference type="NCBI Taxonomy" id="412755"/>
    <lineage>
        <taxon>unclassified sequences</taxon>
        <taxon>metagenomes</taxon>
        <taxon>ecological metagenomes</taxon>
    </lineage>
</organism>
<dbReference type="GO" id="GO:0006289">
    <property type="term" value="P:nucleotide-excision repair"/>
    <property type="evidence" value="ECO:0007669"/>
    <property type="project" value="TreeGrafter"/>
</dbReference>
<keyword evidence="2" id="KW-0067">ATP-binding</keyword>
<dbReference type="InterPro" id="IPR027417">
    <property type="entry name" value="P-loop_NTPase"/>
</dbReference>
<evidence type="ECO:0000256" key="2">
    <source>
        <dbReference type="ARBA" id="ARBA00022840"/>
    </source>
</evidence>
<keyword evidence="1" id="KW-0547">Nucleotide-binding</keyword>
<dbReference type="PANTHER" id="PTHR47957">
    <property type="entry name" value="ATP-DEPENDENT HELICASE HRQ1"/>
    <property type="match status" value="1"/>
</dbReference>
<feature type="domain" description="Helicase ATP-binding" evidence="3">
    <location>
        <begin position="64"/>
        <end position="246"/>
    </location>
</feature>
<dbReference type="Gene3D" id="3.40.50.300">
    <property type="entry name" value="P-loop containing nucleotide triphosphate hydrolases"/>
    <property type="match status" value="2"/>
</dbReference>
<dbReference type="PROSITE" id="PS51194">
    <property type="entry name" value="HELICASE_CTER"/>
    <property type="match status" value="1"/>
</dbReference>
<dbReference type="CDD" id="cd18797">
    <property type="entry name" value="SF2_C_Hrq"/>
    <property type="match status" value="1"/>
</dbReference>
<dbReference type="GO" id="GO:0036297">
    <property type="term" value="P:interstrand cross-link repair"/>
    <property type="evidence" value="ECO:0007669"/>
    <property type="project" value="TreeGrafter"/>
</dbReference>
<proteinExistence type="predicted"/>
<dbReference type="CDD" id="cd17923">
    <property type="entry name" value="DEXHc_Hrq1-like"/>
    <property type="match status" value="1"/>
</dbReference>
<dbReference type="InterPro" id="IPR011545">
    <property type="entry name" value="DEAD/DEAH_box_helicase_dom"/>
</dbReference>
<dbReference type="Pfam" id="PF00270">
    <property type="entry name" value="DEAD"/>
    <property type="match status" value="1"/>
</dbReference>
<sequence>MSIEEALERFRFDTSFMKNVSAWERLPARPARYADFPTNLDPRLIAALRERDTAPLYTHQAEAVEAALDGENVVVVTGTASGKTLCYNLPVLQILMADPEARALYLFPTKALSQDQAAALGGFLQTLNAVDQIPVRTYDGDTPPTRRRQIRDEARILITNPDMLHTGILPHHPRWAMLLENLRWVVLDELHVYRGVFGSNVANLLRRLRRLCRFYGSEPHFALTSATIANPKELAERLIEAPVRLVSPDLDGSPRAEKHIIIYNPPVIDPRLGIRRAYTLEATRIAERFLGTGVQTAIFARSRLTTEVLLGYVRDAFERIGGDPNAIRGYRGGYLPLERREIEHGLRDGMVQGVVATNALELGVDIGQLGAAVIAGYPGTIASLWQQAGRAGRRANSGL</sequence>
<dbReference type="SMART" id="SM00487">
    <property type="entry name" value="DEXDc"/>
    <property type="match status" value="1"/>
</dbReference>
<dbReference type="EMBL" id="BARS01000377">
    <property type="protein sequence ID" value="GAF76390.1"/>
    <property type="molecule type" value="Genomic_DNA"/>
</dbReference>